<dbReference type="Pfam" id="PF13692">
    <property type="entry name" value="Glyco_trans_1_4"/>
    <property type="match status" value="1"/>
</dbReference>
<name>A0ABN8WWB7_9GAMM</name>
<dbReference type="Proteomes" id="UP001162030">
    <property type="component" value="Chromosome"/>
</dbReference>
<protein>
    <submittedName>
        <fullName evidence="1">Glycosyltransferase involved in cell wall biosynthesis</fullName>
    </submittedName>
</protein>
<keyword evidence="2" id="KW-1185">Reference proteome</keyword>
<dbReference type="Gene3D" id="3.40.50.2000">
    <property type="entry name" value="Glycogen Phosphorylase B"/>
    <property type="match status" value="1"/>
</dbReference>
<dbReference type="RefSeq" id="WP_084162054.1">
    <property type="nucleotide sequence ID" value="NZ_OX458333.1"/>
</dbReference>
<organism evidence="1 2">
    <name type="scientific">Methylocaldum szegediense</name>
    <dbReference type="NCBI Taxonomy" id="73780"/>
    <lineage>
        <taxon>Bacteria</taxon>
        <taxon>Pseudomonadati</taxon>
        <taxon>Pseudomonadota</taxon>
        <taxon>Gammaproteobacteria</taxon>
        <taxon>Methylococcales</taxon>
        <taxon>Methylococcaceae</taxon>
        <taxon>Methylocaldum</taxon>
    </lineage>
</organism>
<evidence type="ECO:0000313" key="1">
    <source>
        <dbReference type="EMBL" id="CAI8724300.1"/>
    </source>
</evidence>
<proteinExistence type="predicted"/>
<evidence type="ECO:0000313" key="2">
    <source>
        <dbReference type="Proteomes" id="UP001162030"/>
    </source>
</evidence>
<dbReference type="EMBL" id="OX458333">
    <property type="protein sequence ID" value="CAI8724300.1"/>
    <property type="molecule type" value="Genomic_DNA"/>
</dbReference>
<sequence length="401" mass="45293">MRITMICNELPFPPSHGGLVDVWRRLCALKSAGVRIQLVCWGGGAAGAPQPDHLDKVREVVEGLYVFPFEQTWSSRIKRAGRLWRLPWRVASRNLRAAEFHSLLEAQRTFGSQAVWLDALYGGEVARRLAHELKLPLFYRSHNIEHRYTLDQARLARTTREKFQWTLSVFNLRRYEHGILRESSAFFDISVDDLRYWEKHGFTSGHWLPPLVDESFAKRLSAPRKDPPQFDVGYLGNLFMPNNVQGLVWFLEKVAPLLLDACPGLRLFIAGSQPSDRIRAALAARPEVTLIENPRDAVTVLRDAQVLINPVFAGSGVNIKSVEMLFSPAELVCTPQGLAGLPDEVRRCFRISQDECGFASAILDGLNSAATGHTAESENRAVARSYFRAKRIHDILPLLFR</sequence>
<gene>
    <name evidence="1" type="ORF">MSZNOR_0154</name>
</gene>
<accession>A0ABN8WWB7</accession>
<dbReference type="SUPFAM" id="SSF53756">
    <property type="entry name" value="UDP-Glycosyltransferase/glycogen phosphorylase"/>
    <property type="match status" value="1"/>
</dbReference>
<reference evidence="1 2" key="1">
    <citation type="submission" date="2023-03" db="EMBL/GenBank/DDBJ databases">
        <authorList>
            <person name="Pearce D."/>
        </authorList>
    </citation>
    <scope>NUCLEOTIDE SEQUENCE [LARGE SCALE GENOMIC DNA]</scope>
    <source>
        <strain evidence="1">Msz</strain>
    </source>
</reference>